<reference evidence="8 10" key="2">
    <citation type="submission" date="2018-06" db="EMBL/GenBank/DDBJ databases">
        <authorList>
            <consortium name="Pathogen Informatics"/>
            <person name="Doyle S."/>
        </authorList>
    </citation>
    <scope>NUCLEOTIDE SEQUENCE [LARGE SCALE GENOMIC DNA]</scope>
    <source>
        <strain evidence="8 10">NCTC12438</strain>
    </source>
</reference>
<evidence type="ECO:0000256" key="4">
    <source>
        <dbReference type="ARBA" id="ARBA00022989"/>
    </source>
</evidence>
<evidence type="ECO:0000256" key="1">
    <source>
        <dbReference type="ARBA" id="ARBA00004651"/>
    </source>
</evidence>
<gene>
    <name evidence="8" type="primary">yihY</name>
    <name evidence="7" type="ORF">Lcin_0225</name>
    <name evidence="8" type="ORF">NCTC12438_01723</name>
</gene>
<dbReference type="EMBL" id="LNXX01000005">
    <property type="protein sequence ID" value="KTC93187.1"/>
    <property type="molecule type" value="Genomic_DNA"/>
</dbReference>
<evidence type="ECO:0000256" key="3">
    <source>
        <dbReference type="ARBA" id="ARBA00022692"/>
    </source>
</evidence>
<evidence type="ECO:0000256" key="5">
    <source>
        <dbReference type="ARBA" id="ARBA00023136"/>
    </source>
</evidence>
<protein>
    <submittedName>
        <fullName evidence="8">YihY family inner membrane protein</fullName>
    </submittedName>
</protein>
<accession>A0A378IK17</accession>
<evidence type="ECO:0000313" key="8">
    <source>
        <dbReference type="EMBL" id="STX35112.1"/>
    </source>
</evidence>
<evidence type="ECO:0000313" key="10">
    <source>
        <dbReference type="Proteomes" id="UP000255316"/>
    </source>
</evidence>
<dbReference type="Proteomes" id="UP000255316">
    <property type="component" value="Unassembled WGS sequence"/>
</dbReference>
<comment type="subcellular location">
    <subcellularLocation>
        <location evidence="1">Cell membrane</location>
        <topology evidence="1">Multi-pass membrane protein</topology>
    </subcellularLocation>
</comment>
<feature type="transmembrane region" description="Helical" evidence="6">
    <location>
        <begin position="211"/>
        <end position="230"/>
    </location>
</feature>
<name>A0A378IK17_9GAMM</name>
<keyword evidence="4 6" id="KW-1133">Transmembrane helix</keyword>
<dbReference type="PIRSF" id="PIRSF035875">
    <property type="entry name" value="RNase_BN"/>
    <property type="match status" value="1"/>
</dbReference>
<dbReference type="PANTHER" id="PTHR30213:SF1">
    <property type="entry name" value="INNER MEMBRANE PROTEIN YHJD"/>
    <property type="match status" value="1"/>
</dbReference>
<dbReference type="GO" id="GO:0005886">
    <property type="term" value="C:plasma membrane"/>
    <property type="evidence" value="ECO:0007669"/>
    <property type="project" value="UniProtKB-SubCell"/>
</dbReference>
<feature type="transmembrane region" description="Helical" evidence="6">
    <location>
        <begin position="148"/>
        <end position="171"/>
    </location>
</feature>
<dbReference type="Pfam" id="PF03631">
    <property type="entry name" value="Virul_fac_BrkB"/>
    <property type="match status" value="1"/>
</dbReference>
<keyword evidence="3 6" id="KW-0812">Transmembrane</keyword>
<feature type="transmembrane region" description="Helical" evidence="6">
    <location>
        <begin position="110"/>
        <end position="136"/>
    </location>
</feature>
<evidence type="ECO:0000313" key="7">
    <source>
        <dbReference type="EMBL" id="KTC93187.1"/>
    </source>
</evidence>
<organism evidence="8 10">
    <name type="scientific">Legionella cincinnatiensis</name>
    <dbReference type="NCBI Taxonomy" id="28085"/>
    <lineage>
        <taxon>Bacteria</taxon>
        <taxon>Pseudomonadati</taxon>
        <taxon>Pseudomonadota</taxon>
        <taxon>Gammaproteobacteria</taxon>
        <taxon>Legionellales</taxon>
        <taxon>Legionellaceae</taxon>
        <taxon>Legionella</taxon>
    </lineage>
</organism>
<keyword evidence="9" id="KW-1185">Reference proteome</keyword>
<dbReference type="PANTHER" id="PTHR30213">
    <property type="entry name" value="INNER MEMBRANE PROTEIN YHJD"/>
    <property type="match status" value="1"/>
</dbReference>
<dbReference type="AlphaFoldDB" id="A0A378IK17"/>
<dbReference type="EMBL" id="UGNX01000001">
    <property type="protein sequence ID" value="STX35112.1"/>
    <property type="molecule type" value="Genomic_DNA"/>
</dbReference>
<keyword evidence="2" id="KW-1003">Cell membrane</keyword>
<dbReference type="InterPro" id="IPR017039">
    <property type="entry name" value="Virul_fac_BrkB"/>
</dbReference>
<evidence type="ECO:0000256" key="2">
    <source>
        <dbReference type="ARBA" id="ARBA00022475"/>
    </source>
</evidence>
<proteinExistence type="predicted"/>
<dbReference type="STRING" id="28085.Lcin_0225"/>
<dbReference type="Proteomes" id="UP000054854">
    <property type="component" value="Unassembled WGS sequence"/>
</dbReference>
<feature type="transmembrane region" description="Helical" evidence="6">
    <location>
        <begin position="6"/>
        <end position="24"/>
    </location>
</feature>
<reference evidence="7 9" key="1">
    <citation type="submission" date="2015-11" db="EMBL/GenBank/DDBJ databases">
        <title>Genomic analysis of 38 Legionella species identifies large and diverse effector repertoires.</title>
        <authorList>
            <person name="Burstein D."/>
            <person name="Amaro F."/>
            <person name="Zusman T."/>
            <person name="Lifshitz Z."/>
            <person name="Cohen O."/>
            <person name="Gilbert J.A."/>
            <person name="Pupko T."/>
            <person name="Shuman H.A."/>
            <person name="Segal G."/>
        </authorList>
    </citation>
    <scope>NUCLEOTIDE SEQUENCE [LARGE SCALE GENOMIC DNA]</scope>
    <source>
        <strain evidence="7 9">CDC#72-OH-14</strain>
    </source>
</reference>
<sequence length="251" mass="28242">MAYYTLFSLVPILLISIYFAGTFFGEEVAKSQVLAVIKGLWGSEVALQIQKIINGVNYSSTTLFARIISTFILLFSSAGVFNEIQEGLNTIWKVKSNVNKGWFYLIKKRFLSFAMVFVFAFLLLVSLILSAFLALLSSHINYFLGTNVLMQLLISDLISFFILTLLFAMIFKYLPDVKLAWKHVWLGALVTSLLFSLGKIGIGIYLNQVRLVSVFGAAGFLIVLLLWFYYSAQIFFIGAEISKIHSEKSTL</sequence>
<keyword evidence="5 6" id="KW-0472">Membrane</keyword>
<feature type="transmembrane region" description="Helical" evidence="6">
    <location>
        <begin position="183"/>
        <end position="205"/>
    </location>
</feature>
<evidence type="ECO:0000313" key="9">
    <source>
        <dbReference type="Proteomes" id="UP000054854"/>
    </source>
</evidence>
<evidence type="ECO:0000256" key="6">
    <source>
        <dbReference type="SAM" id="Phobius"/>
    </source>
</evidence>